<dbReference type="Proteomes" id="UP000298246">
    <property type="component" value="Unassembled WGS sequence"/>
</dbReference>
<proteinExistence type="predicted"/>
<comment type="caution">
    <text evidence="1">The sequence shown here is derived from an EMBL/GenBank/DDBJ whole genome shotgun (WGS) entry which is preliminary data.</text>
</comment>
<organism evidence="1 2">
    <name type="scientific">Paenibacillus athensensis</name>
    <dbReference type="NCBI Taxonomy" id="1967502"/>
    <lineage>
        <taxon>Bacteria</taxon>
        <taxon>Bacillati</taxon>
        <taxon>Bacillota</taxon>
        <taxon>Bacilli</taxon>
        <taxon>Bacillales</taxon>
        <taxon>Paenibacillaceae</taxon>
        <taxon>Paenibacillus</taxon>
    </lineage>
</organism>
<reference evidence="1 2" key="1">
    <citation type="submission" date="2017-03" db="EMBL/GenBank/DDBJ databases">
        <title>Isolation of Levoglucosan Utilizing Bacteria.</title>
        <authorList>
            <person name="Arya A.S."/>
        </authorList>
    </citation>
    <scope>NUCLEOTIDE SEQUENCE [LARGE SCALE GENOMIC DNA]</scope>
    <source>
        <strain evidence="1 2">MEC069</strain>
    </source>
</reference>
<name>A0A4Y8PSM8_9BACL</name>
<sequence length="179" mass="19770">MPRNRWSKKLLLYAVLALLLAGAVRQLIHVAGSSPETHDAGYLLYQVTLYQIELLNRNAGEAAAASDTKELTPFKTALGSAAYAHERLALAEGDETSLTPLDSLPLLQQYVERLQVGGSRPLRGDEQQILQTAAVQLRELYSVYAELMSSSHRTLSSKNDKLRAIDEELGALIRKKLLQ</sequence>
<gene>
    <name evidence="1" type="ORF">B5M42_21860</name>
</gene>
<dbReference type="AlphaFoldDB" id="A0A4Y8PSM8"/>
<dbReference type="RefSeq" id="WP_134756764.1">
    <property type="nucleotide sequence ID" value="NZ_MYFO02000002.1"/>
</dbReference>
<evidence type="ECO:0000313" key="2">
    <source>
        <dbReference type="Proteomes" id="UP000298246"/>
    </source>
</evidence>
<dbReference type="OrthoDB" id="2594503at2"/>
<accession>A0A4Y8PSM8</accession>
<protein>
    <recommendedName>
        <fullName evidence="3">S-adenosylmethionine decarboxylase</fullName>
    </recommendedName>
</protein>
<evidence type="ECO:0008006" key="3">
    <source>
        <dbReference type="Google" id="ProtNLM"/>
    </source>
</evidence>
<dbReference type="EMBL" id="MYFO01000042">
    <property type="protein sequence ID" value="TFE83840.1"/>
    <property type="molecule type" value="Genomic_DNA"/>
</dbReference>
<evidence type="ECO:0000313" key="1">
    <source>
        <dbReference type="EMBL" id="TFE83840.1"/>
    </source>
</evidence>
<keyword evidence="2" id="KW-1185">Reference proteome</keyword>